<evidence type="ECO:0008006" key="11">
    <source>
        <dbReference type="Google" id="ProtNLM"/>
    </source>
</evidence>
<dbReference type="GO" id="GO:0006281">
    <property type="term" value="P:DNA repair"/>
    <property type="evidence" value="ECO:0007669"/>
    <property type="project" value="InterPro"/>
</dbReference>
<evidence type="ECO:0000256" key="2">
    <source>
        <dbReference type="ARBA" id="ARBA00022603"/>
    </source>
</evidence>
<evidence type="ECO:0000256" key="1">
    <source>
        <dbReference type="ARBA" id="ARBA00001947"/>
    </source>
</evidence>
<dbReference type="GO" id="GO:0043565">
    <property type="term" value="F:sequence-specific DNA binding"/>
    <property type="evidence" value="ECO:0007669"/>
    <property type="project" value="InterPro"/>
</dbReference>
<dbReference type="SUPFAM" id="SSF57884">
    <property type="entry name" value="Ada DNA repair protein, N-terminal domain (N-Ada 10)"/>
    <property type="match status" value="1"/>
</dbReference>
<accession>A0A1E4RPP1</accession>
<organism evidence="9 10">
    <name type="scientific">Hyphopichia burtonii NRRL Y-1933</name>
    <dbReference type="NCBI Taxonomy" id="984485"/>
    <lineage>
        <taxon>Eukaryota</taxon>
        <taxon>Fungi</taxon>
        <taxon>Dikarya</taxon>
        <taxon>Ascomycota</taxon>
        <taxon>Saccharomycotina</taxon>
        <taxon>Pichiomycetes</taxon>
        <taxon>Debaryomycetaceae</taxon>
        <taxon>Hyphopichia</taxon>
    </lineage>
</organism>
<keyword evidence="10" id="KW-1185">Reference proteome</keyword>
<evidence type="ECO:0000256" key="4">
    <source>
        <dbReference type="ARBA" id="ARBA00023159"/>
    </source>
</evidence>
<evidence type="ECO:0000259" key="8">
    <source>
        <dbReference type="Pfam" id="PF02805"/>
    </source>
</evidence>
<dbReference type="OrthoDB" id="2447880at2759"/>
<dbReference type="GeneID" id="30995526"/>
<dbReference type="InterPro" id="IPR004026">
    <property type="entry name" value="Ada_DNA_repair_Zn-bd"/>
</dbReference>
<proteinExistence type="predicted"/>
<dbReference type="Proteomes" id="UP000095085">
    <property type="component" value="Unassembled WGS sequence"/>
</dbReference>
<feature type="domain" description="HTH araC/xylS-type" evidence="7">
    <location>
        <begin position="104"/>
        <end position="134"/>
    </location>
</feature>
<dbReference type="GO" id="GO:0032259">
    <property type="term" value="P:methylation"/>
    <property type="evidence" value="ECO:0007669"/>
    <property type="project" value="UniProtKB-KW"/>
</dbReference>
<keyword evidence="5" id="KW-0804">Transcription</keyword>
<evidence type="ECO:0000313" key="10">
    <source>
        <dbReference type="Proteomes" id="UP000095085"/>
    </source>
</evidence>
<comment type="cofactor">
    <cofactor evidence="1">
        <name>Zn(2+)</name>
        <dbReference type="ChEBI" id="CHEBI:29105"/>
    </cofactor>
</comment>
<evidence type="ECO:0000256" key="3">
    <source>
        <dbReference type="ARBA" id="ARBA00023015"/>
    </source>
</evidence>
<dbReference type="InterPro" id="IPR018060">
    <property type="entry name" value="HTH_AraC"/>
</dbReference>
<gene>
    <name evidence="9" type="ORF">HYPBUDRAFT_152363</name>
</gene>
<evidence type="ECO:0000256" key="6">
    <source>
        <dbReference type="SAM" id="MobiDB-lite"/>
    </source>
</evidence>
<feature type="compositionally biased region" description="Low complexity" evidence="6">
    <location>
        <begin position="209"/>
        <end position="220"/>
    </location>
</feature>
<keyword evidence="4" id="KW-0010">Activator</keyword>
<dbReference type="InterPro" id="IPR009057">
    <property type="entry name" value="Homeodomain-like_sf"/>
</dbReference>
<dbReference type="GO" id="GO:0008270">
    <property type="term" value="F:zinc ion binding"/>
    <property type="evidence" value="ECO:0007669"/>
    <property type="project" value="InterPro"/>
</dbReference>
<name>A0A1E4RPP1_9ASCO</name>
<dbReference type="EMBL" id="KV454539">
    <property type="protein sequence ID" value="ODV69240.1"/>
    <property type="molecule type" value="Genomic_DNA"/>
</dbReference>
<reference evidence="10" key="1">
    <citation type="submission" date="2016-05" db="EMBL/GenBank/DDBJ databases">
        <title>Comparative genomics of biotechnologically important yeasts.</title>
        <authorList>
            <consortium name="DOE Joint Genome Institute"/>
            <person name="Riley R."/>
            <person name="Haridas S."/>
            <person name="Wolfe K.H."/>
            <person name="Lopes M.R."/>
            <person name="Hittinger C.T."/>
            <person name="Goker M."/>
            <person name="Salamov A."/>
            <person name="Wisecaver J."/>
            <person name="Long T.M."/>
            <person name="Aerts A.L."/>
            <person name="Barry K."/>
            <person name="Choi C."/>
            <person name="Clum A."/>
            <person name="Coughlan A.Y."/>
            <person name="Deshpande S."/>
            <person name="Douglass A.P."/>
            <person name="Hanson S.J."/>
            <person name="Klenk H.-P."/>
            <person name="Labutti K."/>
            <person name="Lapidus A."/>
            <person name="Lindquist E."/>
            <person name="Lipzen A."/>
            <person name="Meier-Kolthoff J.P."/>
            <person name="Ohm R.A."/>
            <person name="Otillar R.P."/>
            <person name="Pangilinan J."/>
            <person name="Peng Y."/>
            <person name="Rokas A."/>
            <person name="Rosa C.A."/>
            <person name="Scheuner C."/>
            <person name="Sibirny A.A."/>
            <person name="Slot J.C."/>
            <person name="Stielow J.B."/>
            <person name="Sun H."/>
            <person name="Kurtzman C.P."/>
            <person name="Blackwell M."/>
            <person name="Grigoriev I.V."/>
            <person name="Jeffries T.W."/>
        </authorList>
    </citation>
    <scope>NUCLEOTIDE SEQUENCE [LARGE SCALE GENOMIC DNA]</scope>
    <source>
        <strain evidence="10">NRRL Y-1933</strain>
    </source>
</reference>
<feature type="compositionally biased region" description="Polar residues" evidence="6">
    <location>
        <begin position="179"/>
        <end position="188"/>
    </location>
</feature>
<feature type="domain" description="Ada DNA repair metal-binding" evidence="8">
    <location>
        <begin position="11"/>
        <end position="74"/>
    </location>
</feature>
<dbReference type="Pfam" id="PF00165">
    <property type="entry name" value="HTH_AraC"/>
    <property type="match status" value="1"/>
</dbReference>
<evidence type="ECO:0000256" key="5">
    <source>
        <dbReference type="ARBA" id="ARBA00023163"/>
    </source>
</evidence>
<dbReference type="AlphaFoldDB" id="A0A1E4RPP1"/>
<protein>
    <recommendedName>
        <fullName evidence="11">HTH araC/xylS-type domain-containing protein</fullName>
    </recommendedName>
</protein>
<sequence>MMSAFTTDQSKFQAVLDRDPASEGHFVYGVISTMICCRPTCSSRPPLKKNVIFFDTIEDAVSKGFISCKRCKPEKTTGWNRTRDIVAQACVIIMDMAKLKRKPNIDKIAAKLKVSKWHLCRTFKNYTGITPRQFYLKSLEGLDPLKSKPLPLIQTKKNLLKLKKLAEASKNDNSKDDVPQNSNDSPINDSDKSPDSLYALETPASNLMSESPALSASSQSNPDQLIPPECGIDDFLNETSGFNSREAYPFVFDLNDLFSQGFMFNDENNDNDLFLGSLHGN</sequence>
<dbReference type="Gene3D" id="1.10.10.60">
    <property type="entry name" value="Homeodomain-like"/>
    <property type="match status" value="1"/>
</dbReference>
<feature type="region of interest" description="Disordered" evidence="6">
    <location>
        <begin position="170"/>
        <end position="230"/>
    </location>
</feature>
<evidence type="ECO:0000259" key="7">
    <source>
        <dbReference type="Pfam" id="PF00165"/>
    </source>
</evidence>
<dbReference type="STRING" id="984485.A0A1E4RPP1"/>
<keyword evidence="2" id="KW-0489">Methyltransferase</keyword>
<dbReference type="Pfam" id="PF02805">
    <property type="entry name" value="Ada_Zn_binding"/>
    <property type="match status" value="1"/>
</dbReference>
<evidence type="ECO:0000313" key="9">
    <source>
        <dbReference type="EMBL" id="ODV69240.1"/>
    </source>
</evidence>
<dbReference type="InterPro" id="IPR035451">
    <property type="entry name" value="Ada-like_dom_sf"/>
</dbReference>
<keyword evidence="3" id="KW-0805">Transcription regulation</keyword>
<dbReference type="Gene3D" id="3.40.10.10">
    <property type="entry name" value="DNA Methylphosphotriester Repair Domain"/>
    <property type="match status" value="1"/>
</dbReference>
<dbReference type="RefSeq" id="XP_020078307.1">
    <property type="nucleotide sequence ID" value="XM_020220976.1"/>
</dbReference>
<dbReference type="SUPFAM" id="SSF46689">
    <property type="entry name" value="Homeodomain-like"/>
    <property type="match status" value="1"/>
</dbReference>
<dbReference type="GO" id="GO:0008168">
    <property type="term" value="F:methyltransferase activity"/>
    <property type="evidence" value="ECO:0007669"/>
    <property type="project" value="UniProtKB-KW"/>
</dbReference>
<dbReference type="GO" id="GO:0003700">
    <property type="term" value="F:DNA-binding transcription factor activity"/>
    <property type="evidence" value="ECO:0007669"/>
    <property type="project" value="InterPro"/>
</dbReference>
<keyword evidence="2" id="KW-0808">Transferase</keyword>